<dbReference type="AlphaFoldDB" id="A0A834P847"/>
<evidence type="ECO:0000313" key="2">
    <source>
        <dbReference type="EMBL" id="KAF7431842.1"/>
    </source>
</evidence>
<reference evidence="2" key="1">
    <citation type="journal article" date="2020" name="G3 (Bethesda)">
        <title>High-Quality Assemblies for Three Invasive Social Wasps from the &lt;i&gt;Vespula&lt;/i&gt; Genus.</title>
        <authorList>
            <person name="Harrop T.W.R."/>
            <person name="Guhlin J."/>
            <person name="McLaughlin G.M."/>
            <person name="Permina E."/>
            <person name="Stockwell P."/>
            <person name="Gilligan J."/>
            <person name="Le Lec M.F."/>
            <person name="Gruber M.A.M."/>
            <person name="Quinn O."/>
            <person name="Lovegrove M."/>
            <person name="Duncan E.J."/>
            <person name="Remnant E.J."/>
            <person name="Van Eeckhoven J."/>
            <person name="Graham B."/>
            <person name="Knapp R.A."/>
            <person name="Langford K.W."/>
            <person name="Kronenberg Z."/>
            <person name="Press M.O."/>
            <person name="Eacker S.M."/>
            <person name="Wilson-Rankin E.E."/>
            <person name="Purcell J."/>
            <person name="Lester P.J."/>
            <person name="Dearden P.K."/>
        </authorList>
    </citation>
    <scope>NUCLEOTIDE SEQUENCE</scope>
    <source>
        <strain evidence="2">Volc-1</strain>
    </source>
</reference>
<sequence length="123" mass="14217">MTTTTTTTTTMPRLPSAKEVERYETSFPRFSRSLVSQDARECDNGDDDSDANDDNDDNDVDDSKVGSTSRREGDTQGLDQQCISNSEESPPLRGKFDLPSRYMRYRIFDKKKFAFRRREPMRK</sequence>
<feature type="region of interest" description="Disordered" evidence="1">
    <location>
        <begin position="1"/>
        <end position="97"/>
    </location>
</feature>
<gene>
    <name evidence="2" type="ORF">H0235_004766</name>
</gene>
<feature type="compositionally biased region" description="Low complexity" evidence="1">
    <location>
        <begin position="1"/>
        <end position="10"/>
    </location>
</feature>
<accession>A0A834P847</accession>
<name>A0A834P847_VESPE</name>
<feature type="compositionally biased region" description="Polar residues" evidence="1">
    <location>
        <begin position="77"/>
        <end position="88"/>
    </location>
</feature>
<evidence type="ECO:0000256" key="1">
    <source>
        <dbReference type="SAM" id="MobiDB-lite"/>
    </source>
</evidence>
<protein>
    <submittedName>
        <fullName evidence="2">Uncharacterized protein</fullName>
    </submittedName>
</protein>
<proteinExistence type="predicted"/>
<comment type="caution">
    <text evidence="2">The sequence shown here is derived from an EMBL/GenBank/DDBJ whole genome shotgun (WGS) entry which is preliminary data.</text>
</comment>
<organism evidence="2 3">
    <name type="scientific">Vespula pensylvanica</name>
    <name type="common">Western yellow jacket</name>
    <name type="synonym">Wasp</name>
    <dbReference type="NCBI Taxonomy" id="30213"/>
    <lineage>
        <taxon>Eukaryota</taxon>
        <taxon>Metazoa</taxon>
        <taxon>Ecdysozoa</taxon>
        <taxon>Arthropoda</taxon>
        <taxon>Hexapoda</taxon>
        <taxon>Insecta</taxon>
        <taxon>Pterygota</taxon>
        <taxon>Neoptera</taxon>
        <taxon>Endopterygota</taxon>
        <taxon>Hymenoptera</taxon>
        <taxon>Apocrita</taxon>
        <taxon>Aculeata</taxon>
        <taxon>Vespoidea</taxon>
        <taxon>Vespidae</taxon>
        <taxon>Vespinae</taxon>
        <taxon>Vespula</taxon>
    </lineage>
</organism>
<dbReference type="EMBL" id="JACSDY010000003">
    <property type="protein sequence ID" value="KAF7431842.1"/>
    <property type="molecule type" value="Genomic_DNA"/>
</dbReference>
<feature type="compositionally biased region" description="Acidic residues" evidence="1">
    <location>
        <begin position="44"/>
        <end position="60"/>
    </location>
</feature>
<feature type="compositionally biased region" description="Basic and acidic residues" evidence="1">
    <location>
        <begin position="61"/>
        <end position="74"/>
    </location>
</feature>
<evidence type="ECO:0000313" key="3">
    <source>
        <dbReference type="Proteomes" id="UP000600918"/>
    </source>
</evidence>
<keyword evidence="3" id="KW-1185">Reference proteome</keyword>
<dbReference type="Proteomes" id="UP000600918">
    <property type="component" value="Unassembled WGS sequence"/>
</dbReference>